<evidence type="ECO:0000256" key="2">
    <source>
        <dbReference type="SAM" id="Phobius"/>
    </source>
</evidence>
<dbReference type="OrthoDB" id="26251at10239"/>
<evidence type="ECO:0008006" key="5">
    <source>
        <dbReference type="Google" id="ProtNLM"/>
    </source>
</evidence>
<sequence length="136" mass="15289">MDRPGHRSVRSRRTDGARVLGTSARVPGEEVTPPFNPDSWMDVFLLLGLGVLGLAGTVLPIVLGKHGKKIDRIEEQVCNTHDTNMRDDLDELRELVIEGFADMRREFLAVRNELNTERIERIEGDKLRLVAEGGMQ</sequence>
<gene>
    <name evidence="3" type="primary">25</name>
    <name evidence="3" type="ORF">SEA_THEIA_25</name>
</gene>
<evidence type="ECO:0000313" key="4">
    <source>
        <dbReference type="Proteomes" id="UP000201432"/>
    </source>
</evidence>
<dbReference type="GeneID" id="26640611"/>
<protein>
    <recommendedName>
        <fullName evidence="5">Minor tail protein</fullName>
    </recommendedName>
</protein>
<reference evidence="3" key="1">
    <citation type="submission" date="2018-02" db="EMBL/GenBank/DDBJ databases">
        <authorList>
            <person name="Karuturi S."/>
            <person name="Chitta P."/>
            <person name="Kapyur S.N."/>
            <person name="Kettlewell J.M."/>
            <person name="Anderson J."/>
            <person name="Padolina J."/>
            <person name="Johnson A."/>
            <person name="Serrano M.G."/>
            <person name="Buck G."/>
            <person name="Lee V."/>
            <person name="Wang Y."/>
            <person name="Carvalho R."/>
            <person name="Voegtly L."/>
            <person name="Shi R."/>
            <person name="Duckworth R."/>
            <person name="Loviza R."/>
            <person name="Walstead R."/>
            <person name="Shah Z."/>
            <person name="Kiflezghi M."/>
            <person name="Wade K."/>
            <person name="Hughes L.E."/>
            <person name="Bradley K.W."/>
            <person name="Asai D.J."/>
            <person name="Bowman C.A."/>
            <person name="Russell D.A."/>
            <person name="Pope W.H."/>
            <person name="Jacobs-Sera D."/>
            <person name="Hendrix R.W."/>
            <person name="Hatfull G.F."/>
        </authorList>
    </citation>
    <scope>NUCLEOTIDE SEQUENCE</scope>
</reference>
<dbReference type="KEGG" id="vg:26640611"/>
<keyword evidence="2" id="KW-0812">Transmembrane</keyword>
<evidence type="ECO:0000313" key="3">
    <source>
        <dbReference type="EMBL" id="ALH46877.1"/>
    </source>
</evidence>
<name>A0A0N9SIJ5_9CAUD</name>
<dbReference type="EMBL" id="KT438501">
    <property type="protein sequence ID" value="ALH46877.1"/>
    <property type="molecule type" value="Genomic_DNA"/>
</dbReference>
<dbReference type="Proteomes" id="UP000201432">
    <property type="component" value="Segment"/>
</dbReference>
<feature type="compositionally biased region" description="Basic residues" evidence="1">
    <location>
        <begin position="1"/>
        <end position="11"/>
    </location>
</feature>
<keyword evidence="2" id="KW-1133">Transmembrane helix</keyword>
<dbReference type="RefSeq" id="YP_009214297.1">
    <property type="nucleotide sequence ID" value="NC_028960.2"/>
</dbReference>
<feature type="transmembrane region" description="Helical" evidence="2">
    <location>
        <begin position="43"/>
        <end position="63"/>
    </location>
</feature>
<dbReference type="InterPro" id="IPR022704">
    <property type="entry name" value="DUF2746"/>
</dbReference>
<evidence type="ECO:0000256" key="1">
    <source>
        <dbReference type="SAM" id="MobiDB-lite"/>
    </source>
</evidence>
<accession>A0A0N9SIJ5</accession>
<feature type="region of interest" description="Disordered" evidence="1">
    <location>
        <begin position="1"/>
        <end position="31"/>
    </location>
</feature>
<organism evidence="3 4">
    <name type="scientific">Mycobacterium phage Theia</name>
    <dbReference type="NCBI Taxonomy" id="1718172"/>
    <lineage>
        <taxon>Viruses</taxon>
        <taxon>Duplodnaviria</taxon>
        <taxon>Heunggongvirae</taxon>
        <taxon>Uroviricota</taxon>
        <taxon>Caudoviricetes</taxon>
        <taxon>Benedictvirus</taxon>
        <taxon>Benedictvirus theia</taxon>
    </lineage>
</organism>
<keyword evidence="2" id="KW-0472">Membrane</keyword>
<proteinExistence type="predicted"/>
<keyword evidence="4" id="KW-1185">Reference proteome</keyword>
<dbReference type="Pfam" id="PF10874">
    <property type="entry name" value="DUF2746"/>
    <property type="match status" value="1"/>
</dbReference>